<dbReference type="EMBL" id="JABRWQ010000005">
    <property type="protein sequence ID" value="NRD24217.1"/>
    <property type="molecule type" value="Genomic_DNA"/>
</dbReference>
<gene>
    <name evidence="5" type="ORF">HNV10_13240</name>
</gene>
<accession>A0ABX2E814</accession>
<comment type="caution">
    <text evidence="5">The sequence shown here is derived from an EMBL/GenBank/DDBJ whole genome shotgun (WGS) entry which is preliminary data.</text>
</comment>
<feature type="domain" description="AMP-dependent synthetase/ligase" evidence="3">
    <location>
        <begin position="16"/>
        <end position="355"/>
    </location>
</feature>
<protein>
    <submittedName>
        <fullName evidence="5">Acyl--CoA ligase</fullName>
    </submittedName>
</protein>
<reference evidence="5 6" key="1">
    <citation type="journal article" date="2015" name="Int. J. Syst. Evol. Microbiol.">
        <title>Winogradskyella litoriviva sp. nov., isolated from coastal seawater.</title>
        <authorList>
            <person name="Nedashkovskaya O.I."/>
            <person name="Kukhlevskiy A.D."/>
            <person name="Zhukova N.V."/>
            <person name="Kim S.J."/>
            <person name="Rhee S.K."/>
            <person name="Mikhailov V.V."/>
        </authorList>
    </citation>
    <scope>NUCLEOTIDE SEQUENCE [LARGE SCALE GENOMIC DNA]</scope>
    <source>
        <strain evidence="5 6">KMM6491</strain>
    </source>
</reference>
<dbReference type="Pfam" id="PF00501">
    <property type="entry name" value="AMP-binding"/>
    <property type="match status" value="1"/>
</dbReference>
<evidence type="ECO:0000259" key="4">
    <source>
        <dbReference type="Pfam" id="PF13193"/>
    </source>
</evidence>
<dbReference type="InterPro" id="IPR042099">
    <property type="entry name" value="ANL_N_sf"/>
</dbReference>
<evidence type="ECO:0000313" key="6">
    <source>
        <dbReference type="Proteomes" id="UP000805085"/>
    </source>
</evidence>
<dbReference type="InterPro" id="IPR020845">
    <property type="entry name" value="AMP-binding_CS"/>
</dbReference>
<dbReference type="GO" id="GO:0016874">
    <property type="term" value="F:ligase activity"/>
    <property type="evidence" value="ECO:0007669"/>
    <property type="project" value="UniProtKB-KW"/>
</dbReference>
<evidence type="ECO:0000256" key="2">
    <source>
        <dbReference type="ARBA" id="ARBA00022598"/>
    </source>
</evidence>
<dbReference type="RefSeq" id="WP_173301861.1">
    <property type="nucleotide sequence ID" value="NZ_JABRWQ010000005.1"/>
</dbReference>
<keyword evidence="6" id="KW-1185">Reference proteome</keyword>
<dbReference type="Pfam" id="PF13193">
    <property type="entry name" value="AMP-binding_C"/>
    <property type="match status" value="1"/>
</dbReference>
<dbReference type="Gene3D" id="3.40.50.12780">
    <property type="entry name" value="N-terminal domain of ligase-like"/>
    <property type="match status" value="1"/>
</dbReference>
<dbReference type="InterPro" id="IPR025110">
    <property type="entry name" value="AMP-bd_C"/>
</dbReference>
<dbReference type="PROSITE" id="PS00455">
    <property type="entry name" value="AMP_BINDING"/>
    <property type="match status" value="1"/>
</dbReference>
<dbReference type="Gene3D" id="3.30.300.30">
    <property type="match status" value="1"/>
</dbReference>
<dbReference type="InterPro" id="IPR000873">
    <property type="entry name" value="AMP-dep_synth/lig_dom"/>
</dbReference>
<evidence type="ECO:0000313" key="5">
    <source>
        <dbReference type="EMBL" id="NRD24217.1"/>
    </source>
</evidence>
<organism evidence="5 6">
    <name type="scientific">Winogradskyella litoriviva</name>
    <dbReference type="NCBI Taxonomy" id="1220182"/>
    <lineage>
        <taxon>Bacteria</taxon>
        <taxon>Pseudomonadati</taxon>
        <taxon>Bacteroidota</taxon>
        <taxon>Flavobacteriia</taxon>
        <taxon>Flavobacteriales</taxon>
        <taxon>Flavobacteriaceae</taxon>
        <taxon>Winogradskyella</taxon>
    </lineage>
</organism>
<evidence type="ECO:0000259" key="3">
    <source>
        <dbReference type="Pfam" id="PF00501"/>
    </source>
</evidence>
<feature type="domain" description="AMP-binding enzyme C-terminal" evidence="4">
    <location>
        <begin position="405"/>
        <end position="482"/>
    </location>
</feature>
<proteinExistence type="inferred from homology"/>
<comment type="similarity">
    <text evidence="1">Belongs to the ATP-dependent AMP-binding enzyme family.</text>
</comment>
<evidence type="ECO:0000256" key="1">
    <source>
        <dbReference type="ARBA" id="ARBA00006432"/>
    </source>
</evidence>
<keyword evidence="2 5" id="KW-0436">Ligase</keyword>
<dbReference type="InterPro" id="IPR045851">
    <property type="entry name" value="AMP-bd_C_sf"/>
</dbReference>
<dbReference type="PANTHER" id="PTHR43201">
    <property type="entry name" value="ACYL-COA SYNTHETASE"/>
    <property type="match status" value="1"/>
</dbReference>
<dbReference type="PANTHER" id="PTHR43201:SF5">
    <property type="entry name" value="MEDIUM-CHAIN ACYL-COA LIGASE ACSF2, MITOCHONDRIAL"/>
    <property type="match status" value="1"/>
</dbReference>
<dbReference type="SUPFAM" id="SSF56801">
    <property type="entry name" value="Acetyl-CoA synthetase-like"/>
    <property type="match status" value="1"/>
</dbReference>
<dbReference type="Proteomes" id="UP000805085">
    <property type="component" value="Unassembled WGS sequence"/>
</dbReference>
<name>A0ABX2E814_9FLAO</name>
<sequence length="493" mass="55473">MNVFDYLFNSTKDLEKDFLLGSKETISFKKLYNDSLKIASYLKETIGEHQNVLLISPNSVFFLTAYLGILKSGNTCVPLNYAIEQSNLDYILKKTESTTVFIAKGIKRKLKLDEDIHAIEERKSLSILNTQQPVDFNLDFDNNRVAEIIFTSGSTGEPKGVMLSHKNIIANTDSIIEYLKLSSTDIISVVLPFFYCYGLSLLHTHLKVGGSIVLNNSFIFLGSVINDLKTYKCTGFAGVPSHFQILLKKSKTFKTEEFPDLRYITQAGGKLHAIFIEEFTKAFPNKEFYVMYGQTEATARLSYLPPEFLKTKTSSIGKAIPNVELKVVNPKGETAEINEEGELLARGENIMLGYFKNIKETDFAIKNGWLHTGDVAKMDEDGFFYIMARKKEIIKVGGKRVSPKEIEAVILSVPEVVDCTITGLDDDLLGEAILATVVLKDSNDEKKLKIKILQECSKHLSHYKIPQKIEFEKSIKMSLTGKKSNKRLSFNKP</sequence>